<sequence length="385" mass="44454">MLSTPFILFLGIAAVSPMFSPPRASEESQSPQVTQRPQMTQGPEVTPTAYPFYSGDDDEYYGMTDNMVEETEHPEDSPRASRQYFGHNYAENEKAKKAYAAELKIKKFQDWLASVPSWIDEFWSANLDDDANFQKAKPVIATLWNTIQQFNLPFNDHLMDYDLDAYGNLVGLVRNSLEDVGVWTSTIEIHDVFTEYVLMGRHFNHGIFDLDLLEHCFVHIIAASEAKRQIYISDQSGDEDDDEIAKFTNEEFEIVGKAIEDWQQSSDSTLSSTQPEKLMSGIIQLWRMMASRVNLHAEYNNAPDGRSEEYSNLVHRFLRCGRQMGFWMDTDNADEFFFTFLFSTNQMDATDVNLEYFARFFFKELESRKAERKIYEGSETDESSM</sequence>
<comment type="caution">
    <text evidence="3">The sequence shown here is derived from an EMBL/GenBank/DDBJ whole genome shotgun (WGS) entry which is preliminary data.</text>
</comment>
<organism evidence="3 4">
    <name type="scientific">Neolecta irregularis (strain DAH-3)</name>
    <dbReference type="NCBI Taxonomy" id="1198029"/>
    <lineage>
        <taxon>Eukaryota</taxon>
        <taxon>Fungi</taxon>
        <taxon>Dikarya</taxon>
        <taxon>Ascomycota</taxon>
        <taxon>Taphrinomycotina</taxon>
        <taxon>Neolectales</taxon>
        <taxon>Neolectaceae</taxon>
        <taxon>Neolecta</taxon>
    </lineage>
</organism>
<keyword evidence="4" id="KW-1185">Reference proteome</keyword>
<evidence type="ECO:0000313" key="4">
    <source>
        <dbReference type="Proteomes" id="UP000186594"/>
    </source>
</evidence>
<reference evidence="3 4" key="1">
    <citation type="submission" date="2016-04" db="EMBL/GenBank/DDBJ databases">
        <title>Evolutionary innovation and constraint leading to complex multicellularity in the Ascomycota.</title>
        <authorList>
            <person name="Cisse O."/>
            <person name="Nguyen A."/>
            <person name="Hewitt D.A."/>
            <person name="Jedd G."/>
            <person name="Stajich J.E."/>
        </authorList>
    </citation>
    <scope>NUCLEOTIDE SEQUENCE [LARGE SCALE GENOMIC DNA]</scope>
    <source>
        <strain evidence="3 4">DAH-3</strain>
    </source>
</reference>
<feature type="compositionally biased region" description="Polar residues" evidence="1">
    <location>
        <begin position="27"/>
        <end position="43"/>
    </location>
</feature>
<protein>
    <submittedName>
        <fullName evidence="3">Uncharacterized protein</fullName>
    </submittedName>
</protein>
<feature type="region of interest" description="Disordered" evidence="1">
    <location>
        <begin position="20"/>
        <end position="49"/>
    </location>
</feature>
<accession>A0A1U7LKH6</accession>
<gene>
    <name evidence="3" type="ORF">NEOLI_000578</name>
</gene>
<proteinExistence type="predicted"/>
<dbReference type="EMBL" id="LXFE01002252">
    <property type="protein sequence ID" value="OLL23154.1"/>
    <property type="molecule type" value="Genomic_DNA"/>
</dbReference>
<evidence type="ECO:0000256" key="2">
    <source>
        <dbReference type="SAM" id="SignalP"/>
    </source>
</evidence>
<dbReference type="Proteomes" id="UP000186594">
    <property type="component" value="Unassembled WGS sequence"/>
</dbReference>
<dbReference type="AlphaFoldDB" id="A0A1U7LKH6"/>
<feature type="signal peptide" evidence="2">
    <location>
        <begin position="1"/>
        <end position="17"/>
    </location>
</feature>
<evidence type="ECO:0000256" key="1">
    <source>
        <dbReference type="SAM" id="MobiDB-lite"/>
    </source>
</evidence>
<keyword evidence="2" id="KW-0732">Signal</keyword>
<evidence type="ECO:0000313" key="3">
    <source>
        <dbReference type="EMBL" id="OLL23154.1"/>
    </source>
</evidence>
<name>A0A1U7LKH6_NEOID</name>
<feature type="chain" id="PRO_5010522154" evidence="2">
    <location>
        <begin position="18"/>
        <end position="385"/>
    </location>
</feature>